<dbReference type="InterPro" id="IPR001926">
    <property type="entry name" value="TrpB-like_PALP"/>
</dbReference>
<dbReference type="GO" id="GO:0005524">
    <property type="term" value="F:ATP binding"/>
    <property type="evidence" value="ECO:0007669"/>
    <property type="project" value="TreeGrafter"/>
</dbReference>
<accession>W7U8C7</accession>
<proteinExistence type="inferred from homology"/>
<evidence type="ECO:0000256" key="1">
    <source>
        <dbReference type="ARBA" id="ARBA00001933"/>
    </source>
</evidence>
<protein>
    <submittedName>
        <fullName evidence="7">Serine racemase</fullName>
    </submittedName>
</protein>
<name>W7U8C7_9STRA</name>
<dbReference type="AlphaFoldDB" id="W7U8C7"/>
<dbReference type="GO" id="GO:0000287">
    <property type="term" value="F:magnesium ion binding"/>
    <property type="evidence" value="ECO:0007669"/>
    <property type="project" value="TreeGrafter"/>
</dbReference>
<dbReference type="SUPFAM" id="SSF53686">
    <property type="entry name" value="Tryptophan synthase beta subunit-like PLP-dependent enzymes"/>
    <property type="match status" value="1"/>
</dbReference>
<organism evidence="7 8">
    <name type="scientific">Nannochloropsis gaditana</name>
    <dbReference type="NCBI Taxonomy" id="72520"/>
    <lineage>
        <taxon>Eukaryota</taxon>
        <taxon>Sar</taxon>
        <taxon>Stramenopiles</taxon>
        <taxon>Ochrophyta</taxon>
        <taxon>Eustigmatophyceae</taxon>
        <taxon>Eustigmatales</taxon>
        <taxon>Monodopsidaceae</taxon>
        <taxon>Nannochloropsis</taxon>
    </lineage>
</organism>
<reference evidence="7 8" key="1">
    <citation type="journal article" date="2014" name="Mol. Plant">
        <title>Chromosome Scale Genome Assembly and Transcriptome Profiling of Nannochloropsis gaditana in Nitrogen Depletion.</title>
        <authorList>
            <person name="Corteggiani Carpinelli E."/>
            <person name="Telatin A."/>
            <person name="Vitulo N."/>
            <person name="Forcato C."/>
            <person name="D'Angelo M."/>
            <person name="Schiavon R."/>
            <person name="Vezzi A."/>
            <person name="Giacometti G.M."/>
            <person name="Morosinotto T."/>
            <person name="Valle G."/>
        </authorList>
    </citation>
    <scope>NUCLEOTIDE SEQUENCE [LARGE SCALE GENOMIC DNA]</scope>
    <source>
        <strain evidence="7 8">B-31</strain>
    </source>
</reference>
<evidence type="ECO:0000313" key="7">
    <source>
        <dbReference type="EMBL" id="EWM29194.1"/>
    </source>
</evidence>
<dbReference type="FunFam" id="3.40.50.1100:FF:000005">
    <property type="entry name" value="Threonine dehydratase catabolic"/>
    <property type="match status" value="1"/>
</dbReference>
<comment type="similarity">
    <text evidence="2">Belongs to the serine/threonine dehydratase family.</text>
</comment>
<comment type="caution">
    <text evidence="7">The sequence shown here is derived from an EMBL/GenBank/DDBJ whole genome shotgun (WGS) entry which is preliminary data.</text>
</comment>
<feature type="region of interest" description="Disordered" evidence="5">
    <location>
        <begin position="366"/>
        <end position="386"/>
    </location>
</feature>
<dbReference type="Proteomes" id="UP000019335">
    <property type="component" value="Chromosome 3"/>
</dbReference>
<dbReference type="GO" id="GO:0003941">
    <property type="term" value="F:L-serine ammonia-lyase activity"/>
    <property type="evidence" value="ECO:0007669"/>
    <property type="project" value="TreeGrafter"/>
</dbReference>
<dbReference type="OrthoDB" id="271064at2759"/>
<dbReference type="Pfam" id="PF00291">
    <property type="entry name" value="PALP"/>
    <property type="match status" value="1"/>
</dbReference>
<feature type="domain" description="Tryptophan synthase beta chain-like PALP" evidence="6">
    <location>
        <begin position="39"/>
        <end position="344"/>
    </location>
</feature>
<dbReference type="PANTHER" id="PTHR43050">
    <property type="entry name" value="SERINE / THREONINE RACEMASE FAMILY MEMBER"/>
    <property type="match status" value="1"/>
</dbReference>
<keyword evidence="3" id="KW-0663">Pyridoxal phosphate</keyword>
<dbReference type="InterPro" id="IPR036052">
    <property type="entry name" value="TrpB-like_PALP_sf"/>
</dbReference>
<evidence type="ECO:0000256" key="3">
    <source>
        <dbReference type="ARBA" id="ARBA00022898"/>
    </source>
</evidence>
<dbReference type="CDD" id="cd01562">
    <property type="entry name" value="Thr-dehyd"/>
    <property type="match status" value="1"/>
</dbReference>
<dbReference type="GO" id="GO:0070179">
    <property type="term" value="P:D-serine biosynthetic process"/>
    <property type="evidence" value="ECO:0007669"/>
    <property type="project" value="TreeGrafter"/>
</dbReference>
<dbReference type="EMBL" id="AZIL01000177">
    <property type="protein sequence ID" value="EWM29194.1"/>
    <property type="molecule type" value="Genomic_DNA"/>
</dbReference>
<dbReference type="GO" id="GO:0018114">
    <property type="term" value="F:threonine racemase activity"/>
    <property type="evidence" value="ECO:0007669"/>
    <property type="project" value="TreeGrafter"/>
</dbReference>
<evidence type="ECO:0000259" key="6">
    <source>
        <dbReference type="Pfam" id="PF00291"/>
    </source>
</evidence>
<evidence type="ECO:0000256" key="2">
    <source>
        <dbReference type="ARBA" id="ARBA00010869"/>
    </source>
</evidence>
<gene>
    <name evidence="7" type="ORF">Naga_100007g34</name>
</gene>
<dbReference type="PANTHER" id="PTHR43050:SF1">
    <property type="entry name" value="SERINE RACEMASE"/>
    <property type="match status" value="1"/>
</dbReference>
<dbReference type="GO" id="GO:0030170">
    <property type="term" value="F:pyridoxal phosphate binding"/>
    <property type="evidence" value="ECO:0007669"/>
    <property type="project" value="TreeGrafter"/>
</dbReference>
<keyword evidence="8" id="KW-1185">Reference proteome</keyword>
<dbReference type="GO" id="GO:0030378">
    <property type="term" value="F:serine racemase activity"/>
    <property type="evidence" value="ECO:0007669"/>
    <property type="project" value="TreeGrafter"/>
</dbReference>
<sequence length="386" mass="40818">MSAKAMSVALPTAPPVASAGLDIDLALVQEAAQTIKASVHRTPVLRCHAIENAALRNDSNLSFRPEFFFKCELFQKTGSFKVRGALNAVAHLPSTVTDVVTHSSGNHAQALAWAARTKGLRAHIVMPRTAPKVKVDAVKGYGGQVYLCEPTVEARWAMAGELVASTGGALVHPSDDYSVMAGQGTVALEFLEQVEEETGGMSLDALIIPVGGGGLLGGMAVAAKALQPHIKIIGAEPSMVDDAFRSKAAGHLCLHPSPTPRSIADGLLTVLGQRTYPIVSSDKVDAIITVSEQEIAQAMRLVYERMKLVIEPSAGVGVAVAMRGDELEAVLGIGCRRVGVILCGGNLDMDRLGGIWRLARGEDDVMRDREGSERGERNDQDGVDTK</sequence>
<dbReference type="FunFam" id="3.40.50.1100:FF:000007">
    <property type="entry name" value="L-threonine dehydratase catabolic TdcB"/>
    <property type="match status" value="1"/>
</dbReference>
<dbReference type="Gene3D" id="3.40.50.1100">
    <property type="match status" value="2"/>
</dbReference>
<evidence type="ECO:0000256" key="4">
    <source>
        <dbReference type="ARBA" id="ARBA00023239"/>
    </source>
</evidence>
<evidence type="ECO:0000313" key="8">
    <source>
        <dbReference type="Proteomes" id="UP000019335"/>
    </source>
</evidence>
<keyword evidence="4" id="KW-0456">Lyase</keyword>
<evidence type="ECO:0000256" key="5">
    <source>
        <dbReference type="SAM" id="MobiDB-lite"/>
    </source>
</evidence>
<comment type="cofactor">
    <cofactor evidence="1">
        <name>pyridoxal 5'-phosphate</name>
        <dbReference type="ChEBI" id="CHEBI:597326"/>
    </cofactor>
</comment>